<sequence>MANPQKENGYTPIANEIMDAFSRHRIPGEQRQILDCIIRKTYGYNKKKDTISFSQFEAKTGLKKPNISRSIKALLSKKIISVIKSDNGKTYIYEFNKDFEKWVPLSKMITLSKVITTVIKSDNESLSKVITTKDNKDTLTKDKEIYMSDDISNRGCPHQKIIDLYHGILCPPLPKVMILTPSRKKVLRARWNESDKTQNLEWWEMFFGRVKKDRWVMGENDRGWTASLDWILTPKKFIEKREKYKI</sequence>
<dbReference type="AlphaFoldDB" id="A0A6M3Y8Q3"/>
<evidence type="ECO:0000259" key="1">
    <source>
        <dbReference type="Pfam" id="PF04492"/>
    </source>
</evidence>
<reference evidence="2" key="1">
    <citation type="submission" date="2020-03" db="EMBL/GenBank/DDBJ databases">
        <title>The deep terrestrial virosphere.</title>
        <authorList>
            <person name="Holmfeldt K."/>
            <person name="Nilsson E."/>
            <person name="Simone D."/>
            <person name="Lopez-Fernandez M."/>
            <person name="Wu X."/>
            <person name="de Brujin I."/>
            <person name="Lundin D."/>
            <person name="Andersson A."/>
            <person name="Bertilsson S."/>
            <person name="Dopson M."/>
        </authorList>
    </citation>
    <scope>NUCLEOTIDE SEQUENCE</scope>
    <source>
        <strain evidence="2">MM415B04053</strain>
    </source>
</reference>
<dbReference type="Gene3D" id="1.10.10.10">
    <property type="entry name" value="Winged helix-like DNA-binding domain superfamily/Winged helix DNA-binding domain"/>
    <property type="match status" value="1"/>
</dbReference>
<dbReference type="EMBL" id="MT145200">
    <property type="protein sequence ID" value="QJI05436.1"/>
    <property type="molecule type" value="Genomic_DNA"/>
</dbReference>
<dbReference type="NCBIfam" id="TIGR01610">
    <property type="entry name" value="phage_O_Nterm"/>
    <property type="match status" value="1"/>
</dbReference>
<dbReference type="GO" id="GO:0006260">
    <property type="term" value="P:DNA replication"/>
    <property type="evidence" value="ECO:0007669"/>
    <property type="project" value="InterPro"/>
</dbReference>
<name>A0A6M3Y8Q3_9ZZZZ</name>
<evidence type="ECO:0000313" key="2">
    <source>
        <dbReference type="EMBL" id="QJI05436.1"/>
    </source>
</evidence>
<accession>A0A6M3Y8Q3</accession>
<feature type="domain" description="Bacteriophage lambda Replication protein O N-terminal" evidence="1">
    <location>
        <begin position="6"/>
        <end position="102"/>
    </location>
</feature>
<proteinExistence type="predicted"/>
<gene>
    <name evidence="2" type="ORF">MM415B04053_0009</name>
</gene>
<organism evidence="2">
    <name type="scientific">viral metagenome</name>
    <dbReference type="NCBI Taxonomy" id="1070528"/>
    <lineage>
        <taxon>unclassified sequences</taxon>
        <taxon>metagenomes</taxon>
        <taxon>organismal metagenomes</taxon>
    </lineage>
</organism>
<dbReference type="Pfam" id="PF04492">
    <property type="entry name" value="Phage_rep_O"/>
    <property type="match status" value="1"/>
</dbReference>
<dbReference type="InterPro" id="IPR036388">
    <property type="entry name" value="WH-like_DNA-bd_sf"/>
</dbReference>
<protein>
    <submittedName>
        <fullName evidence="2">Putative DNA replication initiation protein</fullName>
    </submittedName>
</protein>
<dbReference type="InterPro" id="IPR006497">
    <property type="entry name" value="Phage_lambda_VrpO_N"/>
</dbReference>